<evidence type="ECO:0000313" key="2">
    <source>
        <dbReference type="EMBL" id="OOM81526.1"/>
    </source>
</evidence>
<feature type="transmembrane region" description="Helical" evidence="1">
    <location>
        <begin position="135"/>
        <end position="155"/>
    </location>
</feature>
<reference evidence="2 3" key="1">
    <citation type="submission" date="2016-05" db="EMBL/GenBank/DDBJ databases">
        <title>Microbial solvent formation.</title>
        <authorList>
            <person name="Poehlein A."/>
            <person name="Montoya Solano J.D."/>
            <person name="Flitsch S."/>
            <person name="Krabben P."/>
            <person name="Duerre P."/>
            <person name="Daniel R."/>
        </authorList>
    </citation>
    <scope>NUCLEOTIDE SEQUENCE [LARGE SCALE GENOMIC DNA]</scope>
    <source>
        <strain evidence="2 3">DSM 2619</strain>
    </source>
</reference>
<organism evidence="2 3">
    <name type="scientific">Clostridium puniceum</name>
    <dbReference type="NCBI Taxonomy" id="29367"/>
    <lineage>
        <taxon>Bacteria</taxon>
        <taxon>Bacillati</taxon>
        <taxon>Bacillota</taxon>
        <taxon>Clostridia</taxon>
        <taxon>Eubacteriales</taxon>
        <taxon>Clostridiaceae</taxon>
        <taxon>Clostridium</taxon>
    </lineage>
</organism>
<feature type="transmembrane region" description="Helical" evidence="1">
    <location>
        <begin position="200"/>
        <end position="216"/>
    </location>
</feature>
<feature type="transmembrane region" description="Helical" evidence="1">
    <location>
        <begin position="382"/>
        <end position="404"/>
    </location>
</feature>
<comment type="caution">
    <text evidence="2">The sequence shown here is derived from an EMBL/GenBank/DDBJ whole genome shotgun (WGS) entry which is preliminary data.</text>
</comment>
<keyword evidence="1" id="KW-1133">Transmembrane helix</keyword>
<protein>
    <recommendedName>
        <fullName evidence="4">O-antigen ligase</fullName>
    </recommendedName>
</protein>
<feature type="transmembrane region" description="Helical" evidence="1">
    <location>
        <begin position="61"/>
        <end position="80"/>
    </location>
</feature>
<proteinExistence type="predicted"/>
<feature type="transmembrane region" description="Helical" evidence="1">
    <location>
        <begin position="30"/>
        <end position="49"/>
    </location>
</feature>
<sequence length="424" mass="49862">MGVIFINIDIKRCNNEKSLKDINLKENTVYINYILYFFALSLYIIYNFSNSSTLTILKSILSAKIVSLIVLWLIFLSMLYKNINLKNKTRLLLFLSALGVIIMKNFNSGKINYIFIVLFIVSLSKKNLKYILKSIFYTYLTLLLISFCLAKLNIIENVVMVRDLDNGDINRYGLGLIHPNTFFIYYFAFISLYIHNRKKITMLSNTIILIISYYIYSLTNSRTGLIIIVLLLILDWIFSKININNHKILRKILIHFFGIFTIVNYLITIYGDISKPIYQGIDSLLSHRLQLTQGFYSNYGIKFFGNTITYKSVVNGVINNKQLVLDNTYMYLLIDMGLLFTIMIYLIYYFLMKKLIYLNLNKEIVSIIIFMIYALTERVTVIQFNWSILIFFYLINWGEIYNAINLNSKLNLNNYIKVRRYLVN</sequence>
<feature type="transmembrane region" description="Helical" evidence="1">
    <location>
        <begin position="253"/>
        <end position="271"/>
    </location>
</feature>
<keyword evidence="3" id="KW-1185">Reference proteome</keyword>
<keyword evidence="1" id="KW-0812">Transmembrane</keyword>
<evidence type="ECO:0000256" key="1">
    <source>
        <dbReference type="SAM" id="Phobius"/>
    </source>
</evidence>
<feature type="transmembrane region" description="Helical" evidence="1">
    <location>
        <begin position="329"/>
        <end position="351"/>
    </location>
</feature>
<feature type="transmembrane region" description="Helical" evidence="1">
    <location>
        <begin position="358"/>
        <end position="376"/>
    </location>
</feature>
<name>A0A1S8TUU8_9CLOT</name>
<dbReference type="EMBL" id="LZZM01000063">
    <property type="protein sequence ID" value="OOM81526.1"/>
    <property type="molecule type" value="Genomic_DNA"/>
</dbReference>
<evidence type="ECO:0008006" key="4">
    <source>
        <dbReference type="Google" id="ProtNLM"/>
    </source>
</evidence>
<gene>
    <name evidence="2" type="ORF">CLPUN_10890</name>
</gene>
<accession>A0A1S8TUU8</accession>
<feature type="transmembrane region" description="Helical" evidence="1">
    <location>
        <begin position="222"/>
        <end position="241"/>
    </location>
</feature>
<keyword evidence="1" id="KW-0472">Membrane</keyword>
<dbReference type="Proteomes" id="UP000190890">
    <property type="component" value="Unassembled WGS sequence"/>
</dbReference>
<dbReference type="STRING" id="29367.CLPUN_10890"/>
<dbReference type="AlphaFoldDB" id="A0A1S8TUU8"/>
<feature type="transmembrane region" description="Helical" evidence="1">
    <location>
        <begin position="92"/>
        <end position="123"/>
    </location>
</feature>
<feature type="transmembrane region" description="Helical" evidence="1">
    <location>
        <begin position="175"/>
        <end position="193"/>
    </location>
</feature>
<evidence type="ECO:0000313" key="3">
    <source>
        <dbReference type="Proteomes" id="UP000190890"/>
    </source>
</evidence>